<dbReference type="GeneID" id="6995491"/>
<accession>B6ACC1</accession>
<gene>
    <name evidence="1" type="ORF">CMU_019340</name>
</gene>
<reference evidence="1" key="1">
    <citation type="submission" date="2008-06" db="EMBL/GenBank/DDBJ databases">
        <authorList>
            <person name="Lorenzi H."/>
            <person name="Inman J."/>
            <person name="Miller J."/>
            <person name="Schobel S."/>
            <person name="Amedeo P."/>
            <person name="Caler E.V."/>
            <person name="da Silva J."/>
        </authorList>
    </citation>
    <scope>NUCLEOTIDE SEQUENCE [LARGE SCALE GENOMIC DNA]</scope>
    <source>
        <strain evidence="1">RN66</strain>
    </source>
</reference>
<protein>
    <submittedName>
        <fullName evidence="1">Uncharacterized protein</fullName>
    </submittedName>
</protein>
<dbReference type="EMBL" id="DS989728">
    <property type="protein sequence ID" value="EEA06177.1"/>
    <property type="molecule type" value="Genomic_DNA"/>
</dbReference>
<dbReference type="RefSeq" id="XP_002140526.1">
    <property type="nucleotide sequence ID" value="XM_002140490.1"/>
</dbReference>
<proteinExistence type="predicted"/>
<organism evidence="1 2">
    <name type="scientific">Cryptosporidium muris (strain RN66)</name>
    <dbReference type="NCBI Taxonomy" id="441375"/>
    <lineage>
        <taxon>Eukaryota</taxon>
        <taxon>Sar</taxon>
        <taxon>Alveolata</taxon>
        <taxon>Apicomplexa</taxon>
        <taxon>Conoidasida</taxon>
        <taxon>Coccidia</taxon>
        <taxon>Eucoccidiorida</taxon>
        <taxon>Eimeriorina</taxon>
        <taxon>Cryptosporidiidae</taxon>
        <taxon>Cryptosporidium</taxon>
    </lineage>
</organism>
<sequence>MEDSETTIVEFISTIASVIKYAKEEDFYKDERSTKELGNAQFFKNLIRLVQRCCKLNQLFSISNDVQQYSDIMNSIPNIHEIRSILTNNYHDEDDLEILINFFKSIIKLCDSNNIVFLLESGNDKITNNTIDSPEIYLNPITNRQHPRNMSIFPNYLIRIFNNVRSCLSNPNIRYIIFFISKYAIDTLVNTNWECFNISSWLSRPVLANFLMMISCDHEETINEETLLSSHFSNICPNCYAKGIVINVILQKILSETLVLYKDYMQPINISFWQKIDNIVLCFGIITRLINMYHPQCYLYQLNKAEDQIFYNWWITKTNLGKHLFNTDRIYDNQYTNVINMIKIFYNQIDSAHIKLKKSTNKNQFMNNFSTIQSSYGEFSGDALFGRVKIDLPISILSALNHSNK</sequence>
<keyword evidence="2" id="KW-1185">Reference proteome</keyword>
<evidence type="ECO:0000313" key="1">
    <source>
        <dbReference type="EMBL" id="EEA06177.1"/>
    </source>
</evidence>
<dbReference type="AlphaFoldDB" id="B6ACC1"/>
<evidence type="ECO:0000313" key="2">
    <source>
        <dbReference type="Proteomes" id="UP000001460"/>
    </source>
</evidence>
<dbReference type="Proteomes" id="UP000001460">
    <property type="component" value="Unassembled WGS sequence"/>
</dbReference>
<dbReference type="OMA" id="WECFNIS"/>
<dbReference type="OrthoDB" id="337292at2759"/>
<name>B6ACC1_CRYMR</name>
<dbReference type="VEuPathDB" id="CryptoDB:CMU_019340"/>